<protein>
    <submittedName>
        <fullName evidence="1">Uncharacterized protein</fullName>
    </submittedName>
</protein>
<sequence length="252" mass="26486">MSIKSSTDFHTSGVFDEGFFAQYAENEIISAQAQLTDPYPDSIQANIDRPVNSFNENSQYQTNLVNSEVNFSNVGKASLDDKYGFSSTGYNDPNNVYWSYNGGPPPYMANSQTVSIESQASGIDRPLEETGIASEAAEAASSVTSGAAMAVPMINQNLMSEINQNSFDMAKMGKGEEGVAVGHNLVDQQNNTNKQIAATIGSGLMFAGLATGDPIIGAAGIATGVVAETIGPQMMNNSQVVPSTSGDLISPQ</sequence>
<dbReference type="EMBL" id="OR607637">
    <property type="protein sequence ID" value="WNM95084.1"/>
    <property type="molecule type" value="Genomic_RNA"/>
</dbReference>
<accession>A0AA96H9V5</accession>
<proteinExistence type="predicted"/>
<organism evidence="1">
    <name type="scientific">Elmago virus</name>
    <dbReference type="NCBI Taxonomy" id="3077879"/>
    <lineage>
        <taxon>Viruses</taxon>
        <taxon>Riboviria</taxon>
        <taxon>Orthornavirae</taxon>
        <taxon>Pisuviricota</taxon>
        <taxon>Pisoniviricetes</taxon>
        <taxon>Picornavirales</taxon>
    </lineage>
</organism>
<name>A0AA96H9V5_9VIRU</name>
<evidence type="ECO:0000313" key="1">
    <source>
        <dbReference type="EMBL" id="WNM95084.1"/>
    </source>
</evidence>
<reference evidence="1" key="1">
    <citation type="submission" date="2023-09" db="EMBL/GenBank/DDBJ databases">
        <authorList>
            <person name="Exbrayat A."/>
        </authorList>
    </citation>
    <scope>NUCLEOTIDE SEQUENCE</scope>
    <source>
        <strain evidence="1">Corsica_1</strain>
    </source>
</reference>